<dbReference type="GO" id="GO:0046872">
    <property type="term" value="F:metal ion binding"/>
    <property type="evidence" value="ECO:0007669"/>
    <property type="project" value="InterPro"/>
</dbReference>
<dbReference type="RefSeq" id="WP_218114624.1">
    <property type="nucleotide sequence ID" value="NZ_CAJVAP010000009.1"/>
</dbReference>
<gene>
    <name evidence="1" type="ORF">LEUCIP111803_00996</name>
</gene>
<proteinExistence type="predicted"/>
<dbReference type="GO" id="GO:0003677">
    <property type="term" value="F:DNA binding"/>
    <property type="evidence" value="ECO:0007669"/>
    <property type="project" value="InterPro"/>
</dbReference>
<dbReference type="PANTHER" id="PTHR33677">
    <property type="entry name" value="TRANSCRIPTIONAL REPRESSOR FRMR-RELATED"/>
    <property type="match status" value="1"/>
</dbReference>
<reference evidence="1" key="1">
    <citation type="submission" date="2021-06" db="EMBL/GenBank/DDBJ databases">
        <authorList>
            <person name="Criscuolo A."/>
        </authorList>
    </citation>
    <scope>NUCLEOTIDE SEQUENCE</scope>
    <source>
        <strain evidence="1">CIP111803</strain>
    </source>
</reference>
<keyword evidence="2" id="KW-1185">Reference proteome</keyword>
<name>A0A916NVG8_9MICO</name>
<dbReference type="CDD" id="cd10148">
    <property type="entry name" value="CsoR-like_DUF156"/>
    <property type="match status" value="1"/>
</dbReference>
<protein>
    <recommendedName>
        <fullName evidence="3">DNA-binding transcriptional regulator, FrmR family</fullName>
    </recommendedName>
</protein>
<sequence>MSESIGAAPTALDHDPAAKRKIVNRLRRAHGQLAAVITAVEGDAHCRDVVQQLSAVSKAIDRAGFLVVSTALRECLANPDDELDPEELEKLFLSLA</sequence>
<evidence type="ECO:0008006" key="3">
    <source>
        <dbReference type="Google" id="ProtNLM"/>
    </source>
</evidence>
<dbReference type="Proteomes" id="UP000693892">
    <property type="component" value="Unassembled WGS sequence"/>
</dbReference>
<dbReference type="AlphaFoldDB" id="A0A916NVG8"/>
<evidence type="ECO:0000313" key="1">
    <source>
        <dbReference type="EMBL" id="CAG7607170.1"/>
    </source>
</evidence>
<dbReference type="EMBL" id="CAJVAP010000009">
    <property type="protein sequence ID" value="CAG7607170.1"/>
    <property type="molecule type" value="Genomic_DNA"/>
</dbReference>
<evidence type="ECO:0000313" key="2">
    <source>
        <dbReference type="Proteomes" id="UP000693892"/>
    </source>
</evidence>
<accession>A0A916NVG8</accession>
<organism evidence="1 2">
    <name type="scientific">Leucobacter soli</name>
    <dbReference type="NCBI Taxonomy" id="2812850"/>
    <lineage>
        <taxon>Bacteria</taxon>
        <taxon>Bacillati</taxon>
        <taxon>Actinomycetota</taxon>
        <taxon>Actinomycetes</taxon>
        <taxon>Micrococcales</taxon>
        <taxon>Microbacteriaceae</taxon>
        <taxon>Leucobacter</taxon>
    </lineage>
</organism>
<dbReference type="InterPro" id="IPR003735">
    <property type="entry name" value="Metal_Tscrpt_repr"/>
</dbReference>
<comment type="caution">
    <text evidence="1">The sequence shown here is derived from an EMBL/GenBank/DDBJ whole genome shotgun (WGS) entry which is preliminary data.</text>
</comment>
<dbReference type="GO" id="GO:0006355">
    <property type="term" value="P:regulation of DNA-templated transcription"/>
    <property type="evidence" value="ECO:0007669"/>
    <property type="project" value="InterPro"/>
</dbReference>
<dbReference type="PANTHER" id="PTHR33677:SF5">
    <property type="entry name" value="TRANSCRIPTIONAL REPRESSOR FRMR"/>
    <property type="match status" value="1"/>
</dbReference>
<dbReference type="Pfam" id="PF02583">
    <property type="entry name" value="Trns_repr_metal"/>
    <property type="match status" value="1"/>
</dbReference>